<gene>
    <name evidence="1" type="ORF">G9Q37_21365</name>
</gene>
<dbReference type="Proteomes" id="UP000503162">
    <property type="component" value="Chromosome"/>
</dbReference>
<evidence type="ECO:0000313" key="1">
    <source>
        <dbReference type="EMBL" id="QIM54533.1"/>
    </source>
</evidence>
<evidence type="ECO:0000313" key="2">
    <source>
        <dbReference type="Proteomes" id="UP000503162"/>
    </source>
</evidence>
<dbReference type="RefSeq" id="WP_166230611.1">
    <property type="nucleotide sequence ID" value="NZ_CP049989.1"/>
</dbReference>
<accession>A0A6G8IN40</accession>
<dbReference type="EMBL" id="CP049989">
    <property type="protein sequence ID" value="QIM54533.1"/>
    <property type="molecule type" value="Genomic_DNA"/>
</dbReference>
<sequence>MRTGESEVAGTWMMRAEDIQGLSAEQIASKFALPQVPTHVVDVRVSAGQTMRVSVANDVQIKQGLGGNGGGGGVQFEVTSQPKDMVEFRSWFSNPRPIR</sequence>
<organism evidence="1 2">
    <name type="scientific">Hydrogenophaga crocea</name>
    <dbReference type="NCBI Taxonomy" id="2716225"/>
    <lineage>
        <taxon>Bacteria</taxon>
        <taxon>Pseudomonadati</taxon>
        <taxon>Pseudomonadota</taxon>
        <taxon>Betaproteobacteria</taxon>
        <taxon>Burkholderiales</taxon>
        <taxon>Comamonadaceae</taxon>
        <taxon>Hydrogenophaga</taxon>
    </lineage>
</organism>
<proteinExistence type="predicted"/>
<protein>
    <submittedName>
        <fullName evidence="1">Uncharacterized protein</fullName>
    </submittedName>
</protein>
<name>A0A6G8IN40_9BURK</name>
<dbReference type="KEGG" id="hcz:G9Q37_21365"/>
<dbReference type="AlphaFoldDB" id="A0A6G8IN40"/>
<keyword evidence="2" id="KW-1185">Reference proteome</keyword>
<reference evidence="1 2" key="1">
    <citation type="submission" date="2020-03" db="EMBL/GenBank/DDBJ databases">
        <title>Hydrogenophaga sp. nov. isolated from cyanobacterial mat.</title>
        <authorList>
            <person name="Thorat V."/>
            <person name="Kirdat K."/>
            <person name="Tiwarekar B."/>
            <person name="Costa E.D."/>
            <person name="Yadav A."/>
        </authorList>
    </citation>
    <scope>NUCLEOTIDE SEQUENCE [LARGE SCALE GENOMIC DNA]</scope>
    <source>
        <strain evidence="1 2">BA0156</strain>
    </source>
</reference>